<name>A0AAV9J549_9PEZI</name>
<evidence type="ECO:0000256" key="3">
    <source>
        <dbReference type="PIRSR" id="PIRSR001434-2"/>
    </source>
</evidence>
<feature type="modified residue" description="N6-(pyridoxal phosphate)lysine" evidence="3">
    <location>
        <position position="236"/>
    </location>
</feature>
<dbReference type="InterPro" id="IPR054542">
    <property type="entry name" value="Cys_met_metab_PP"/>
</dbReference>
<dbReference type="AlphaFoldDB" id="A0AAV9J549"/>
<dbReference type="InterPro" id="IPR015421">
    <property type="entry name" value="PyrdxlP-dep_Trfase_major"/>
</dbReference>
<dbReference type="GO" id="GO:0019346">
    <property type="term" value="P:transsulfuration"/>
    <property type="evidence" value="ECO:0007669"/>
    <property type="project" value="InterPro"/>
</dbReference>
<evidence type="ECO:0000313" key="7">
    <source>
        <dbReference type="Proteomes" id="UP001324427"/>
    </source>
</evidence>
<dbReference type="FunFam" id="3.40.640.10:FF:000072">
    <property type="entry name" value="Putative cystathionine beta-lyase"/>
    <property type="match status" value="1"/>
</dbReference>
<evidence type="ECO:0000256" key="5">
    <source>
        <dbReference type="SAM" id="MobiDB-lite"/>
    </source>
</evidence>
<dbReference type="PANTHER" id="PTHR11808:SF35">
    <property type="entry name" value="CYSTATHIONINE GAMMA-SYNTHASE (AFU_ORTHOLOGUE AFUA_7G01590)"/>
    <property type="match status" value="1"/>
</dbReference>
<comment type="cofactor">
    <cofactor evidence="1 4">
        <name>pyridoxal 5'-phosphate</name>
        <dbReference type="ChEBI" id="CHEBI:597326"/>
    </cofactor>
</comment>
<dbReference type="Gene3D" id="3.40.640.10">
    <property type="entry name" value="Type I PLP-dependent aspartate aminotransferase-like (Major domain)"/>
    <property type="match status" value="1"/>
</dbReference>
<dbReference type="GO" id="GO:0030170">
    <property type="term" value="F:pyridoxal phosphate binding"/>
    <property type="evidence" value="ECO:0007669"/>
    <property type="project" value="InterPro"/>
</dbReference>
<dbReference type="InterPro" id="IPR015424">
    <property type="entry name" value="PyrdxlP-dep_Trfase"/>
</dbReference>
<feature type="region of interest" description="Disordered" evidence="5">
    <location>
        <begin position="1"/>
        <end position="20"/>
    </location>
</feature>
<dbReference type="Proteomes" id="UP001324427">
    <property type="component" value="Unassembled WGS sequence"/>
</dbReference>
<proteinExistence type="inferred from homology"/>
<dbReference type="PROSITE" id="PS00868">
    <property type="entry name" value="CYS_MET_METAB_PP"/>
    <property type="match status" value="1"/>
</dbReference>
<evidence type="ECO:0000313" key="6">
    <source>
        <dbReference type="EMBL" id="KAK4540085.1"/>
    </source>
</evidence>
<reference evidence="6 7" key="1">
    <citation type="submission" date="2021-11" db="EMBL/GenBank/DDBJ databases">
        <title>Black yeast isolated from Biological Soil Crust.</title>
        <authorList>
            <person name="Kurbessoian T."/>
        </authorList>
    </citation>
    <scope>NUCLEOTIDE SEQUENCE [LARGE SCALE GENOMIC DNA]</scope>
    <source>
        <strain evidence="6 7">CCFEE 5522</strain>
    </source>
</reference>
<feature type="compositionally biased region" description="Polar residues" evidence="5">
    <location>
        <begin position="1"/>
        <end position="10"/>
    </location>
</feature>
<dbReference type="EMBL" id="JAVFHQ010000075">
    <property type="protein sequence ID" value="KAK4540085.1"/>
    <property type="molecule type" value="Genomic_DNA"/>
</dbReference>
<dbReference type="Pfam" id="PF01053">
    <property type="entry name" value="Cys_Met_Meta_PP"/>
    <property type="match status" value="1"/>
</dbReference>
<dbReference type="PIRSF" id="PIRSF001434">
    <property type="entry name" value="CGS"/>
    <property type="match status" value="1"/>
</dbReference>
<dbReference type="InterPro" id="IPR015422">
    <property type="entry name" value="PyrdxlP-dep_Trfase_small"/>
</dbReference>
<protein>
    <recommendedName>
        <fullName evidence="8">Cystathionine gamma-synthase</fullName>
    </recommendedName>
</protein>
<evidence type="ECO:0008006" key="8">
    <source>
        <dbReference type="Google" id="ProtNLM"/>
    </source>
</evidence>
<dbReference type="FunFam" id="3.90.1150.10:FF:000066">
    <property type="entry name" value="Putative cystathionine beta-lyase"/>
    <property type="match status" value="1"/>
</dbReference>
<dbReference type="PANTHER" id="PTHR11808">
    <property type="entry name" value="TRANS-SULFURATION ENZYME FAMILY MEMBER"/>
    <property type="match status" value="1"/>
</dbReference>
<dbReference type="GO" id="GO:0016846">
    <property type="term" value="F:carbon-sulfur lyase activity"/>
    <property type="evidence" value="ECO:0007669"/>
    <property type="project" value="TreeGrafter"/>
</dbReference>
<evidence type="ECO:0000256" key="2">
    <source>
        <dbReference type="ARBA" id="ARBA00022898"/>
    </source>
</evidence>
<evidence type="ECO:0000256" key="4">
    <source>
        <dbReference type="RuleBase" id="RU362118"/>
    </source>
</evidence>
<accession>A0AAV9J549</accession>
<comment type="similarity">
    <text evidence="4">Belongs to the trans-sulfuration enzymes family.</text>
</comment>
<keyword evidence="2 3" id="KW-0663">Pyridoxal phosphate</keyword>
<organism evidence="6 7">
    <name type="scientific">Oleoguttula mirabilis</name>
    <dbReference type="NCBI Taxonomy" id="1507867"/>
    <lineage>
        <taxon>Eukaryota</taxon>
        <taxon>Fungi</taxon>
        <taxon>Dikarya</taxon>
        <taxon>Ascomycota</taxon>
        <taxon>Pezizomycotina</taxon>
        <taxon>Dothideomycetes</taxon>
        <taxon>Dothideomycetidae</taxon>
        <taxon>Mycosphaerellales</taxon>
        <taxon>Teratosphaeriaceae</taxon>
        <taxon>Oleoguttula</taxon>
    </lineage>
</organism>
<gene>
    <name evidence="6" type="ORF">LTR36_009826</name>
</gene>
<comment type="caution">
    <text evidence="6">The sequence shown here is derived from an EMBL/GenBank/DDBJ whole genome shotgun (WGS) entry which is preliminary data.</text>
</comment>
<dbReference type="InterPro" id="IPR000277">
    <property type="entry name" value="Cys/Met-Metab_PyrdxlP-dep_enz"/>
</dbReference>
<sequence length="433" mass="47231">MAQPNDNPNHTELAIPNPPQPPTYSLATLGIHADDSINEYTDVAPALHVSSTFRYSHDPDKLQPAADLDIPAREPGTAVKGDAHIYSRLTAPNSSRLELLLTSLIGAPCLTYTSGLAAFHALLVYLHPKVVAIGAGYHGCHGVLQIYQKLTNCKIVDLFDEKSWENEGEGWSLGEGDVVHLETPVNPTGIAYDISHFAELAHKRGAVLTIDATFAPPPLQDPFKWGADYVMHSGTKYIGGHSDMLCGVIAIGKRREGWEKAYWTMFVERLHLGSVMGSMEGWLGVRSLRTFDLRVTRQSQSADKIVAFINGCLTGSETAEGADAVKAVVAKIDHASLQISDMAWLKKQMPNGFGPVFSINLKNATQARRLPSKLQLFHHATSLGGVESLIEWRRMSDDTVEDTLCRVSIGIEAWEDLKDDLLAGFKALAAEAN</sequence>
<dbReference type="SUPFAM" id="SSF53383">
    <property type="entry name" value="PLP-dependent transferases"/>
    <property type="match status" value="1"/>
</dbReference>
<keyword evidence="7" id="KW-1185">Reference proteome</keyword>
<dbReference type="GO" id="GO:0005737">
    <property type="term" value="C:cytoplasm"/>
    <property type="evidence" value="ECO:0007669"/>
    <property type="project" value="TreeGrafter"/>
</dbReference>
<dbReference type="Gene3D" id="3.90.1150.10">
    <property type="entry name" value="Aspartate Aminotransferase, domain 1"/>
    <property type="match status" value="1"/>
</dbReference>
<evidence type="ECO:0000256" key="1">
    <source>
        <dbReference type="ARBA" id="ARBA00001933"/>
    </source>
</evidence>